<comment type="catalytic activity">
    <reaction evidence="2">
        <text>[(1-&gt;4)-alpha-D-glucosyl](n) + phosphate = [(1-&gt;4)-alpha-D-glucosyl](n-1) + alpha-D-glucose 1-phosphate</text>
        <dbReference type="Rhea" id="RHEA:41732"/>
        <dbReference type="Rhea" id="RHEA-COMP:9584"/>
        <dbReference type="Rhea" id="RHEA-COMP:9586"/>
        <dbReference type="ChEBI" id="CHEBI:15444"/>
        <dbReference type="ChEBI" id="CHEBI:43474"/>
        <dbReference type="ChEBI" id="CHEBI:58601"/>
        <dbReference type="EC" id="2.4.1.1"/>
    </reaction>
    <physiologicalReaction direction="left-to-right" evidence="2">
        <dbReference type="Rhea" id="RHEA:41733"/>
    </physiologicalReaction>
</comment>
<dbReference type="SUPFAM" id="SSF53756">
    <property type="entry name" value="UDP-Glycosyltransferase/glycogen phosphorylase"/>
    <property type="match status" value="1"/>
</dbReference>
<keyword evidence="5" id="KW-0119">Carbohydrate metabolism</keyword>
<organism evidence="6 7">
    <name type="scientific">Rotaria magnacalcarata</name>
    <dbReference type="NCBI Taxonomy" id="392030"/>
    <lineage>
        <taxon>Eukaryota</taxon>
        <taxon>Metazoa</taxon>
        <taxon>Spiralia</taxon>
        <taxon>Gnathifera</taxon>
        <taxon>Rotifera</taxon>
        <taxon>Eurotatoria</taxon>
        <taxon>Bdelloidea</taxon>
        <taxon>Philodinida</taxon>
        <taxon>Philodinidae</taxon>
        <taxon>Rotaria</taxon>
    </lineage>
</organism>
<dbReference type="PANTHER" id="PTHR11468:SF3">
    <property type="entry name" value="GLYCOGEN PHOSPHORYLASE, LIVER FORM"/>
    <property type="match status" value="1"/>
</dbReference>
<dbReference type="Pfam" id="PF00343">
    <property type="entry name" value="Phosphorylase"/>
    <property type="match status" value="1"/>
</dbReference>
<sequence length="63" mass="7388">GITPRRWLVLSNPNLSDAIAERIGEDWITSLDHLKSLREFVDNEAFVRDIQRVKQENKQRLAE</sequence>
<evidence type="ECO:0000256" key="3">
    <source>
        <dbReference type="ARBA" id="ARBA00037413"/>
    </source>
</evidence>
<comment type="subunit">
    <text evidence="4">Homodimer; enzymatically active. Interacts with PPP1R3B; recruits the phosphatase PP1 which dephosphorylates and inactivates PYGL/glycogen phosphorylase.</text>
</comment>
<dbReference type="Gene3D" id="3.40.50.2000">
    <property type="entry name" value="Glycogen Phosphorylase B"/>
    <property type="match status" value="1"/>
</dbReference>
<evidence type="ECO:0000313" key="7">
    <source>
        <dbReference type="Proteomes" id="UP000676336"/>
    </source>
</evidence>
<comment type="cofactor">
    <cofactor evidence="5">
        <name>pyridoxal 5'-phosphate</name>
        <dbReference type="ChEBI" id="CHEBI:597326"/>
    </cofactor>
</comment>
<comment type="similarity">
    <text evidence="1 5">Belongs to the glycogen phosphorylase family.</text>
</comment>
<evidence type="ECO:0000313" key="6">
    <source>
        <dbReference type="EMBL" id="CAF4988256.1"/>
    </source>
</evidence>
<dbReference type="EC" id="2.4.1.1" evidence="5"/>
<dbReference type="GO" id="GO:0008184">
    <property type="term" value="F:glycogen phosphorylase activity"/>
    <property type="evidence" value="ECO:0007669"/>
    <property type="project" value="InterPro"/>
</dbReference>
<accession>A0A8S3DPW0</accession>
<dbReference type="EMBL" id="CAJOBI010199907">
    <property type="protein sequence ID" value="CAF4988256.1"/>
    <property type="molecule type" value="Genomic_DNA"/>
</dbReference>
<keyword evidence="5" id="KW-0808">Transferase</keyword>
<dbReference type="InterPro" id="IPR000811">
    <property type="entry name" value="Glyco_trans_35"/>
</dbReference>
<feature type="non-terminal residue" evidence="6">
    <location>
        <position position="1"/>
    </location>
</feature>
<name>A0A8S3DPW0_9BILA</name>
<keyword evidence="5" id="KW-0328">Glycosyltransferase</keyword>
<dbReference type="GO" id="GO:0005737">
    <property type="term" value="C:cytoplasm"/>
    <property type="evidence" value="ECO:0007669"/>
    <property type="project" value="TreeGrafter"/>
</dbReference>
<keyword evidence="5" id="KW-0663">Pyridoxal phosphate</keyword>
<feature type="non-terminal residue" evidence="6">
    <location>
        <position position="63"/>
    </location>
</feature>
<dbReference type="GO" id="GO:0005980">
    <property type="term" value="P:glycogen catabolic process"/>
    <property type="evidence" value="ECO:0007669"/>
    <property type="project" value="TreeGrafter"/>
</dbReference>
<proteinExistence type="inferred from homology"/>
<dbReference type="GO" id="GO:0030170">
    <property type="term" value="F:pyridoxal phosphate binding"/>
    <property type="evidence" value="ECO:0007669"/>
    <property type="project" value="TreeGrafter"/>
</dbReference>
<protein>
    <recommendedName>
        <fullName evidence="5">Alpha-1,4 glucan phosphorylase</fullName>
        <ecNumber evidence="5">2.4.1.1</ecNumber>
    </recommendedName>
</protein>
<evidence type="ECO:0000256" key="2">
    <source>
        <dbReference type="ARBA" id="ARBA00036074"/>
    </source>
</evidence>
<dbReference type="Proteomes" id="UP000676336">
    <property type="component" value="Unassembled WGS sequence"/>
</dbReference>
<evidence type="ECO:0000256" key="5">
    <source>
        <dbReference type="RuleBase" id="RU000587"/>
    </source>
</evidence>
<dbReference type="AlphaFoldDB" id="A0A8S3DPW0"/>
<evidence type="ECO:0000256" key="1">
    <source>
        <dbReference type="ARBA" id="ARBA00006047"/>
    </source>
</evidence>
<reference evidence="6" key="1">
    <citation type="submission" date="2021-02" db="EMBL/GenBank/DDBJ databases">
        <authorList>
            <person name="Nowell W R."/>
        </authorList>
    </citation>
    <scope>NUCLEOTIDE SEQUENCE</scope>
</reference>
<comment type="function">
    <text evidence="3 5">Allosteric enzyme that catalyzes the rate-limiting step in glycogen catabolism, the phosphorolytic cleavage of glycogen to produce glucose-1-phosphate, and plays a central role in maintaining cellular and organismal glucose homeostasis.</text>
</comment>
<gene>
    <name evidence="6" type="ORF">SMN809_LOCUS56127</name>
</gene>
<evidence type="ECO:0000256" key="4">
    <source>
        <dbReference type="ARBA" id="ARBA00046783"/>
    </source>
</evidence>
<comment type="caution">
    <text evidence="6">The sequence shown here is derived from an EMBL/GenBank/DDBJ whole genome shotgun (WGS) entry which is preliminary data.</text>
</comment>
<dbReference type="PANTHER" id="PTHR11468">
    <property type="entry name" value="GLYCOGEN PHOSPHORYLASE"/>
    <property type="match status" value="1"/>
</dbReference>